<comment type="caution">
    <text evidence="1">The sequence shown here is derived from an EMBL/GenBank/DDBJ whole genome shotgun (WGS) entry which is preliminary data.</text>
</comment>
<keyword evidence="2" id="KW-1185">Reference proteome</keyword>
<dbReference type="EMBL" id="BDGG01000001">
    <property type="protein sequence ID" value="GAU90846.1"/>
    <property type="molecule type" value="Genomic_DNA"/>
</dbReference>
<evidence type="ECO:0000313" key="2">
    <source>
        <dbReference type="Proteomes" id="UP000186922"/>
    </source>
</evidence>
<dbReference type="Proteomes" id="UP000186922">
    <property type="component" value="Unassembled WGS sequence"/>
</dbReference>
<protein>
    <submittedName>
        <fullName evidence="1">Uncharacterized protein</fullName>
    </submittedName>
</protein>
<organism evidence="1 2">
    <name type="scientific">Ramazzottius varieornatus</name>
    <name type="common">Water bear</name>
    <name type="synonym">Tardigrade</name>
    <dbReference type="NCBI Taxonomy" id="947166"/>
    <lineage>
        <taxon>Eukaryota</taxon>
        <taxon>Metazoa</taxon>
        <taxon>Ecdysozoa</taxon>
        <taxon>Tardigrada</taxon>
        <taxon>Eutardigrada</taxon>
        <taxon>Parachela</taxon>
        <taxon>Hypsibioidea</taxon>
        <taxon>Ramazzottiidae</taxon>
        <taxon>Ramazzottius</taxon>
    </lineage>
</organism>
<evidence type="ECO:0000313" key="1">
    <source>
        <dbReference type="EMBL" id="GAU90846.1"/>
    </source>
</evidence>
<sequence length="57" mass="6239">MDCPSGEYIAGFQTGMSAPFPYADTTPLVGVADLAPWIDENTKSHPDPMVEEQYPFC</sequence>
<name>A0A1D1UM92_RAMVA</name>
<gene>
    <name evidence="1" type="primary">RvY_03206-1</name>
    <name evidence="1" type="synonym">RvY_03206.1</name>
    <name evidence="1" type="ORF">RvY_03206</name>
</gene>
<proteinExistence type="predicted"/>
<reference evidence="1 2" key="1">
    <citation type="journal article" date="2016" name="Nat. Commun.">
        <title>Extremotolerant tardigrade genome and improved radiotolerance of human cultured cells by tardigrade-unique protein.</title>
        <authorList>
            <person name="Hashimoto T."/>
            <person name="Horikawa D.D."/>
            <person name="Saito Y."/>
            <person name="Kuwahara H."/>
            <person name="Kozuka-Hata H."/>
            <person name="Shin-I T."/>
            <person name="Minakuchi Y."/>
            <person name="Ohishi K."/>
            <person name="Motoyama A."/>
            <person name="Aizu T."/>
            <person name="Enomoto A."/>
            <person name="Kondo K."/>
            <person name="Tanaka S."/>
            <person name="Hara Y."/>
            <person name="Koshikawa S."/>
            <person name="Sagara H."/>
            <person name="Miura T."/>
            <person name="Yokobori S."/>
            <person name="Miyagawa K."/>
            <person name="Suzuki Y."/>
            <person name="Kubo T."/>
            <person name="Oyama M."/>
            <person name="Kohara Y."/>
            <person name="Fujiyama A."/>
            <person name="Arakawa K."/>
            <person name="Katayama T."/>
            <person name="Toyoda A."/>
            <person name="Kunieda T."/>
        </authorList>
    </citation>
    <scope>NUCLEOTIDE SEQUENCE [LARGE SCALE GENOMIC DNA]</scope>
    <source>
        <strain evidence="1 2">YOKOZUNA-1</strain>
    </source>
</reference>
<dbReference type="AlphaFoldDB" id="A0A1D1UM92"/>
<accession>A0A1D1UM92</accession>